<feature type="domain" description="Gfo/Idh/MocA-like oxidoreductase N-terminal" evidence="2">
    <location>
        <begin position="2"/>
        <end position="122"/>
    </location>
</feature>
<comment type="caution">
    <text evidence="4">The sequence shown here is derived from an EMBL/GenBank/DDBJ whole genome shotgun (WGS) entry which is preliminary data.</text>
</comment>
<comment type="similarity">
    <text evidence="1">Belongs to the Gfo/Idh/MocA family.</text>
</comment>
<dbReference type="Gene3D" id="3.30.360.10">
    <property type="entry name" value="Dihydrodipicolinate Reductase, domain 2"/>
    <property type="match status" value="1"/>
</dbReference>
<evidence type="ECO:0000259" key="2">
    <source>
        <dbReference type="Pfam" id="PF01408"/>
    </source>
</evidence>
<dbReference type="RefSeq" id="WP_343130917.1">
    <property type="nucleotide sequence ID" value="NZ_JBCITK010000001.1"/>
</dbReference>
<accession>A0ABU9VJR1</accession>
<dbReference type="SUPFAM" id="SSF55347">
    <property type="entry name" value="Glyceraldehyde-3-phosphate dehydrogenase-like, C-terminal domain"/>
    <property type="match status" value="1"/>
</dbReference>
<organism evidence="4 5">
    <name type="scientific">Alkalicoccobacillus gibsonii</name>
    <dbReference type="NCBI Taxonomy" id="79881"/>
    <lineage>
        <taxon>Bacteria</taxon>
        <taxon>Bacillati</taxon>
        <taxon>Bacillota</taxon>
        <taxon>Bacilli</taxon>
        <taxon>Bacillales</taxon>
        <taxon>Bacillaceae</taxon>
        <taxon>Alkalicoccobacillus</taxon>
    </lineage>
</organism>
<evidence type="ECO:0000313" key="4">
    <source>
        <dbReference type="EMBL" id="MEN0644151.1"/>
    </source>
</evidence>
<sequence length="349" mass="39525">MKLGIIGCGRITEKHLVSLANVPELTIVALSDLSIERMKQAEALIPFKSNELKLYENYQELLFSDCDLILVATASGTHFSIARDALRANKHVLVEKPLALSIEESRELRELASNQKKSLFVCHQLRFRKALHEIKRYIEEGLLGQIYTATVTMAIQRPVEYYKAAPWRGTWEQDGGMLINQGIHMIDLLCWYLGEVKIVSGQLQWIHAHKETEDVALGTLQFKSGATGLIEANSVTWPQNHGYGLKIFGEKGTIILEGKNYDQLSAYMVESGPSEQEFIDLLSERNEQSMMYKEIVKHLKDETNEAVTAEESERALEVIFALYQSHKQKNPVTLPLVQFKTTDMKGVTE</sequence>
<name>A0ABU9VJR1_9BACI</name>
<dbReference type="Pfam" id="PF02894">
    <property type="entry name" value="GFO_IDH_MocA_C"/>
    <property type="match status" value="1"/>
</dbReference>
<evidence type="ECO:0000313" key="5">
    <source>
        <dbReference type="Proteomes" id="UP001418796"/>
    </source>
</evidence>
<dbReference type="InterPro" id="IPR004104">
    <property type="entry name" value="Gfo/Idh/MocA-like_OxRdtase_C"/>
</dbReference>
<feature type="domain" description="Gfo/Idh/MocA-like oxidoreductase C-terminal" evidence="3">
    <location>
        <begin position="135"/>
        <end position="334"/>
    </location>
</feature>
<dbReference type="SUPFAM" id="SSF51735">
    <property type="entry name" value="NAD(P)-binding Rossmann-fold domains"/>
    <property type="match status" value="1"/>
</dbReference>
<dbReference type="PANTHER" id="PTHR43249">
    <property type="entry name" value="UDP-N-ACETYL-2-AMINO-2-DEOXY-D-GLUCURONATE OXIDASE"/>
    <property type="match status" value="1"/>
</dbReference>
<dbReference type="InterPro" id="IPR000683">
    <property type="entry name" value="Gfo/Idh/MocA-like_OxRdtase_N"/>
</dbReference>
<dbReference type="Gene3D" id="3.40.50.720">
    <property type="entry name" value="NAD(P)-binding Rossmann-like Domain"/>
    <property type="match status" value="1"/>
</dbReference>
<proteinExistence type="inferred from homology"/>
<dbReference type="Pfam" id="PF01408">
    <property type="entry name" value="GFO_IDH_MocA"/>
    <property type="match status" value="1"/>
</dbReference>
<keyword evidence="5" id="KW-1185">Reference proteome</keyword>
<dbReference type="EMBL" id="JBCITK010000001">
    <property type="protein sequence ID" value="MEN0644151.1"/>
    <property type="molecule type" value="Genomic_DNA"/>
</dbReference>
<reference evidence="4 5" key="1">
    <citation type="submission" date="2024-03" db="EMBL/GenBank/DDBJ databases">
        <title>Bacilli Hybrid Assemblies.</title>
        <authorList>
            <person name="Kovac J."/>
        </authorList>
    </citation>
    <scope>NUCLEOTIDE SEQUENCE [LARGE SCALE GENOMIC DNA]</scope>
    <source>
        <strain evidence="4 5">FSL R7-0666</strain>
    </source>
</reference>
<protein>
    <submittedName>
        <fullName evidence="4">Gfo/Idh/MocA family oxidoreductase</fullName>
    </submittedName>
</protein>
<dbReference type="InterPro" id="IPR052515">
    <property type="entry name" value="Gfo/Idh/MocA_Oxidoreductase"/>
</dbReference>
<dbReference type="InterPro" id="IPR036291">
    <property type="entry name" value="NAD(P)-bd_dom_sf"/>
</dbReference>
<dbReference type="PANTHER" id="PTHR43249:SF1">
    <property type="entry name" value="D-GLUCOSIDE 3-DEHYDROGENASE"/>
    <property type="match status" value="1"/>
</dbReference>
<evidence type="ECO:0000256" key="1">
    <source>
        <dbReference type="ARBA" id="ARBA00010928"/>
    </source>
</evidence>
<evidence type="ECO:0000259" key="3">
    <source>
        <dbReference type="Pfam" id="PF02894"/>
    </source>
</evidence>
<gene>
    <name evidence="4" type="ORF">MKY91_13450</name>
</gene>
<dbReference type="Proteomes" id="UP001418796">
    <property type="component" value="Unassembled WGS sequence"/>
</dbReference>